<dbReference type="GO" id="GO:0008241">
    <property type="term" value="F:peptidyl-dipeptidase activity"/>
    <property type="evidence" value="ECO:0007669"/>
    <property type="project" value="UniProtKB-EC"/>
</dbReference>
<comment type="function">
    <text evidence="2">Exopeptidase that catalyzes the hydrolytic cleavage of multi-L-arginyl-poly-L-aspartic acid (cyanophycin; a water-insoluble reserve polymer) into aspartate-arginine dipeptides.</text>
</comment>
<keyword evidence="6" id="KW-0645">Protease</keyword>
<evidence type="ECO:0000256" key="3">
    <source>
        <dbReference type="ARBA" id="ARBA00006534"/>
    </source>
</evidence>
<keyword evidence="8" id="KW-0720">Serine protease</keyword>
<protein>
    <recommendedName>
        <fullName evidence="5">Cyanophycinase</fullName>
        <ecNumber evidence="4">3.4.15.6</ecNumber>
    </recommendedName>
</protein>
<dbReference type="AlphaFoldDB" id="A0A6J4UY06"/>
<reference evidence="10" key="1">
    <citation type="submission" date="2020-02" db="EMBL/GenBank/DDBJ databases">
        <authorList>
            <person name="Meier V. D."/>
        </authorList>
    </citation>
    <scope>NUCLEOTIDE SEQUENCE</scope>
    <source>
        <strain evidence="10">AVDCRST_MAG59</strain>
    </source>
</reference>
<dbReference type="NCBIfam" id="TIGR02069">
    <property type="entry name" value="cyanophycinase"/>
    <property type="match status" value="1"/>
</dbReference>
<accession>A0A6J4UY06</accession>
<dbReference type="EC" id="3.4.15.6" evidence="4"/>
<dbReference type="InterPro" id="IPR005320">
    <property type="entry name" value="Peptidase_S51"/>
</dbReference>
<comment type="similarity">
    <text evidence="3">Belongs to the peptidase S51 family.</text>
</comment>
<evidence type="ECO:0000256" key="8">
    <source>
        <dbReference type="ARBA" id="ARBA00022825"/>
    </source>
</evidence>
<dbReference type="Gene3D" id="3.40.50.880">
    <property type="match status" value="1"/>
</dbReference>
<dbReference type="PANTHER" id="PTHR36175">
    <property type="entry name" value="CYANOPHYCINASE"/>
    <property type="match status" value="1"/>
</dbReference>
<keyword evidence="10" id="KW-0121">Carboxypeptidase</keyword>
<dbReference type="SUPFAM" id="SSF52317">
    <property type="entry name" value="Class I glutamine amidotransferase-like"/>
    <property type="match status" value="1"/>
</dbReference>
<keyword evidence="7 10" id="KW-0378">Hydrolase</keyword>
<evidence type="ECO:0000256" key="1">
    <source>
        <dbReference type="ARBA" id="ARBA00001092"/>
    </source>
</evidence>
<dbReference type="GO" id="GO:0006508">
    <property type="term" value="P:proteolysis"/>
    <property type="evidence" value="ECO:0007669"/>
    <property type="project" value="UniProtKB-KW"/>
</dbReference>
<dbReference type="InterPro" id="IPR029062">
    <property type="entry name" value="Class_I_gatase-like"/>
</dbReference>
<evidence type="ECO:0000256" key="4">
    <source>
        <dbReference type="ARBA" id="ARBA00013115"/>
    </source>
</evidence>
<evidence type="ECO:0000313" key="10">
    <source>
        <dbReference type="EMBL" id="CAA9563670.1"/>
    </source>
</evidence>
<evidence type="ECO:0000256" key="6">
    <source>
        <dbReference type="ARBA" id="ARBA00022670"/>
    </source>
</evidence>
<sequence length="293" mass="30665">MGEEKDLSAPVASAEARRVCQGPVMPIGGAEDKGRGSEILQRFVALAGDGGARIAIVPTASEEAEAAGERYVGVFRELGVAEADWVRVGERSDANSEEALRLLGEATGIFITGGDQARLVALLAGTLAMECIRQRNADGVVVAGTSAGASIVGAHLMSGDNPLPHNSNDAAARKGMVELVAGFGLLQDVIVDQHFSQRGRMGRLMTAYAANPGLLGVGLDEDTAVLITQDGTLEVLGRSMVTIVDGRNAVSDYYERELGEVLTVVDSHLFVLGPGRRFDLDARRPIGIGSTPE</sequence>
<evidence type="ECO:0000256" key="5">
    <source>
        <dbReference type="ARBA" id="ARBA00015719"/>
    </source>
</evidence>
<dbReference type="InterPro" id="IPR011811">
    <property type="entry name" value="Peptidase_S51_cyanophycinase"/>
</dbReference>
<dbReference type="PIRSF" id="PIRSF032067">
    <property type="entry name" value="Cyanophycinase"/>
    <property type="match status" value="1"/>
</dbReference>
<evidence type="ECO:0000256" key="7">
    <source>
        <dbReference type="ARBA" id="ARBA00022801"/>
    </source>
</evidence>
<feature type="active site" description="Charge relay system" evidence="9">
    <location>
        <position position="221"/>
    </location>
</feature>
<dbReference type="CDD" id="cd03145">
    <property type="entry name" value="GAT1_cyanophycinase"/>
    <property type="match status" value="1"/>
</dbReference>
<dbReference type="GO" id="GO:0004180">
    <property type="term" value="F:carboxypeptidase activity"/>
    <property type="evidence" value="ECO:0007669"/>
    <property type="project" value="UniProtKB-KW"/>
</dbReference>
<organism evidence="10">
    <name type="scientific">uncultured Thermomicrobiales bacterium</name>
    <dbReference type="NCBI Taxonomy" id="1645740"/>
    <lineage>
        <taxon>Bacteria</taxon>
        <taxon>Pseudomonadati</taxon>
        <taxon>Thermomicrobiota</taxon>
        <taxon>Thermomicrobia</taxon>
        <taxon>Thermomicrobiales</taxon>
        <taxon>environmental samples</taxon>
    </lineage>
</organism>
<name>A0A6J4UY06_9BACT</name>
<gene>
    <name evidence="10" type="ORF">AVDCRST_MAG59-2812</name>
</gene>
<feature type="active site" description="Charge relay system" evidence="9">
    <location>
        <position position="146"/>
    </location>
</feature>
<dbReference type="EMBL" id="CADCWF010000186">
    <property type="protein sequence ID" value="CAA9563670.1"/>
    <property type="molecule type" value="Genomic_DNA"/>
</dbReference>
<dbReference type="GO" id="GO:0008236">
    <property type="term" value="F:serine-type peptidase activity"/>
    <property type="evidence" value="ECO:0007669"/>
    <property type="project" value="UniProtKB-KW"/>
</dbReference>
<proteinExistence type="inferred from homology"/>
<dbReference type="PANTHER" id="PTHR36175:SF1">
    <property type="entry name" value="CYANOPHYCINASE"/>
    <property type="match status" value="1"/>
</dbReference>
<feature type="active site" description="Charge relay system" evidence="9">
    <location>
        <position position="194"/>
    </location>
</feature>
<dbReference type="Pfam" id="PF03575">
    <property type="entry name" value="Peptidase_S51"/>
    <property type="match status" value="1"/>
</dbReference>
<comment type="catalytic activity">
    <reaction evidence="1">
        <text>[L-4-(L-arginin-2-N-yl)aspartate](n) + H2O = [L-4-(L-arginin-2-N-yl)aspartate](n-1) + L-4-(L-arginin-2-N-yl)aspartate</text>
        <dbReference type="Rhea" id="RHEA:12845"/>
        <dbReference type="Rhea" id="RHEA-COMP:13728"/>
        <dbReference type="Rhea" id="RHEA-COMP:13734"/>
        <dbReference type="ChEBI" id="CHEBI:15377"/>
        <dbReference type="ChEBI" id="CHEBI:137986"/>
        <dbReference type="ChEBI" id="CHEBI:137991"/>
        <dbReference type="EC" id="3.4.15.6"/>
    </reaction>
</comment>
<evidence type="ECO:0000256" key="2">
    <source>
        <dbReference type="ARBA" id="ARBA00002039"/>
    </source>
</evidence>
<evidence type="ECO:0000256" key="9">
    <source>
        <dbReference type="PIRSR" id="PIRSR032067-1"/>
    </source>
</evidence>